<sequence length="890" mass="100420">MPGITDIRFEHHHPRDIGIGESCPRISWSYTGEDRDWVQEFYTIEVSRHGVTKSYSIRSSQCLFVPWPSAPLSSMEVSLIRVRASDDEGNLTEWSDIATVEVGLLHREDWKCQLIHADHVERPEYNHRPIVFKREFSLQQHIRRARLYITAHGIYSAKLNGKPISDHVLSPGWTDYNNRLVYQTSDITSLLEFDHNMLHVTVAPGWHCGRLGWGSGKTNIYSSDLGVIALLRVDYENGDISMLGTDRKWQWGYGPTISAELYDGEVFDASQSLSPLTQWGSVDCKPIGDRLEAPDGPPIKRTQEVHPIAILTSPSGQRIIDMGQNMVGWLRIKVIGGATGHRIQLQFAEALEDGECALRTLRNAKARDTVIMTEQGTLEWEPEFTYHGFRYVGVDGWPGVLTIDSVKGIVVHTDMKRTGSFSCSNPLLNKLHENIVWSMRGNFVGIPTDCPQRDERLGWTGDINVFADAGNFLYRIGGTLKTWLDDLKYEQQEAKGIVPLVIPNVIDGFDQDAHAIWGDVAVMLPWSLYRATGDTQMLARQYSSMKAWLDVIPRRENQLWDYISDWKLGDWLDPAAPADDCGKATTNPSFVSDAFLAHVTTLMKNISEILKEPQDAQKYSKDSEEIHSAFAHEYITPAGLVANSTQTAFALAIQFNLLPSEKQQSHAAQYLSKIIREVYRYKIGTGFAGTPYIGHALSKVGLSDIFYRMLLCRKNPSWLYPVTMGATTVWERWDSMLPDGSINSGDMTSFNHYALGSVASWMHSVILGFRIEEAGWKKIKIEPIPGGGLRWASGEYLSGFGLYRVRWLVVEGPEKQHERLWVEVQVPPNTSADVKLPNSEEWNHIGSGSYSWTVPFQSTQWPPDPMVLPFGQQEAFPVDESLPCPWDMKV</sequence>
<accession>A0A9W9SQQ7</accession>
<dbReference type="Gene3D" id="2.60.420.10">
    <property type="entry name" value="Maltose phosphorylase, domain 3"/>
    <property type="match status" value="1"/>
</dbReference>
<comment type="catalytic activity">
    <reaction evidence="1">
        <text>Hydrolysis of terminal non-reducing alpha-L-rhamnose residues in alpha-L-rhamnosides.</text>
        <dbReference type="EC" id="3.2.1.40"/>
    </reaction>
</comment>
<dbReference type="InterPro" id="IPR035398">
    <property type="entry name" value="Bac_rhamnosid_C"/>
</dbReference>
<dbReference type="InterPro" id="IPR008902">
    <property type="entry name" value="Rhamnosid_concanavalin"/>
</dbReference>
<dbReference type="SUPFAM" id="SSF48208">
    <property type="entry name" value="Six-hairpin glycosidases"/>
    <property type="match status" value="1"/>
</dbReference>
<dbReference type="Gene3D" id="2.60.40.10">
    <property type="entry name" value="Immunoglobulins"/>
    <property type="match status" value="1"/>
</dbReference>
<reference evidence="8" key="1">
    <citation type="submission" date="2022-12" db="EMBL/GenBank/DDBJ databases">
        <authorList>
            <person name="Petersen C."/>
        </authorList>
    </citation>
    <scope>NUCLEOTIDE SEQUENCE</scope>
    <source>
        <strain evidence="8">IBT 3081</strain>
    </source>
</reference>
<keyword evidence="3" id="KW-0378">Hydrolase</keyword>
<evidence type="ECO:0000256" key="2">
    <source>
        <dbReference type="ARBA" id="ARBA00012652"/>
    </source>
</evidence>
<evidence type="ECO:0000256" key="1">
    <source>
        <dbReference type="ARBA" id="ARBA00001445"/>
    </source>
</evidence>
<feature type="domain" description="Alpha-L-rhamnosidase concanavalin-like" evidence="4">
    <location>
        <begin position="313"/>
        <end position="412"/>
    </location>
</feature>
<keyword evidence="9" id="KW-1185">Reference proteome</keyword>
<evidence type="ECO:0000259" key="5">
    <source>
        <dbReference type="Pfam" id="PF08531"/>
    </source>
</evidence>
<dbReference type="PIRSF" id="PIRSF010631">
    <property type="entry name" value="A-rhamnsds"/>
    <property type="match status" value="1"/>
</dbReference>
<dbReference type="PANTHER" id="PTHR33307">
    <property type="entry name" value="ALPHA-RHAMNOSIDASE (EUROFUNG)"/>
    <property type="match status" value="1"/>
</dbReference>
<evidence type="ECO:0000259" key="7">
    <source>
        <dbReference type="Pfam" id="PF17390"/>
    </source>
</evidence>
<dbReference type="InterPro" id="IPR008928">
    <property type="entry name" value="6-hairpin_glycosidase_sf"/>
</dbReference>
<dbReference type="Pfam" id="PF17389">
    <property type="entry name" value="Bac_rhamnosid6H"/>
    <property type="match status" value="1"/>
</dbReference>
<name>A0A9W9SQQ7_9EURO</name>
<dbReference type="Pfam" id="PF08531">
    <property type="entry name" value="Bac_rhamnosid_N"/>
    <property type="match status" value="1"/>
</dbReference>
<dbReference type="Gene3D" id="1.50.10.10">
    <property type="match status" value="1"/>
</dbReference>
<feature type="domain" description="Bacterial alpha-L-rhamnosidase N-terminal" evidence="5">
    <location>
        <begin position="141"/>
        <end position="300"/>
    </location>
</feature>
<dbReference type="EC" id="3.2.1.40" evidence="2"/>
<feature type="domain" description="Alpha-L-rhamnosidase C-terminal" evidence="7">
    <location>
        <begin position="772"/>
        <end position="841"/>
    </location>
</feature>
<dbReference type="Gene3D" id="2.60.120.260">
    <property type="entry name" value="Galactose-binding domain-like"/>
    <property type="match status" value="2"/>
</dbReference>
<evidence type="ECO:0000313" key="9">
    <source>
        <dbReference type="Proteomes" id="UP001147752"/>
    </source>
</evidence>
<dbReference type="Pfam" id="PF17390">
    <property type="entry name" value="Bac_rhamnosid_C"/>
    <property type="match status" value="1"/>
</dbReference>
<dbReference type="InterPro" id="IPR035396">
    <property type="entry name" value="Bac_rhamnosid6H"/>
</dbReference>
<dbReference type="InterPro" id="IPR013783">
    <property type="entry name" value="Ig-like_fold"/>
</dbReference>
<dbReference type="Proteomes" id="UP001147752">
    <property type="component" value="Unassembled WGS sequence"/>
</dbReference>
<dbReference type="AlphaFoldDB" id="A0A9W9SQQ7"/>
<dbReference type="InterPro" id="IPR012341">
    <property type="entry name" value="6hp_glycosidase-like_sf"/>
</dbReference>
<dbReference type="OrthoDB" id="10036721at2759"/>
<dbReference type="InterPro" id="IPR016007">
    <property type="entry name" value="Alpha_rhamnosid"/>
</dbReference>
<dbReference type="RefSeq" id="XP_056581870.1">
    <property type="nucleotide sequence ID" value="XM_056717735.1"/>
</dbReference>
<dbReference type="GO" id="GO:0005975">
    <property type="term" value="P:carbohydrate metabolic process"/>
    <property type="evidence" value="ECO:0007669"/>
    <property type="project" value="InterPro"/>
</dbReference>
<dbReference type="GeneID" id="81456918"/>
<comment type="caution">
    <text evidence="8">The sequence shown here is derived from an EMBL/GenBank/DDBJ whole genome shotgun (WGS) entry which is preliminary data.</text>
</comment>
<dbReference type="EMBL" id="JAPZBT010000001">
    <property type="protein sequence ID" value="KAJ5382094.1"/>
    <property type="molecule type" value="Genomic_DNA"/>
</dbReference>
<proteinExistence type="predicted"/>
<evidence type="ECO:0000259" key="4">
    <source>
        <dbReference type="Pfam" id="PF05592"/>
    </source>
</evidence>
<gene>
    <name evidence="8" type="ORF">N7517_000005</name>
</gene>
<reference evidence="8" key="2">
    <citation type="journal article" date="2023" name="IMA Fungus">
        <title>Comparative genomic study of the Penicillium genus elucidates a diverse pangenome and 15 lateral gene transfer events.</title>
        <authorList>
            <person name="Petersen C."/>
            <person name="Sorensen T."/>
            <person name="Nielsen M.R."/>
            <person name="Sondergaard T.E."/>
            <person name="Sorensen J.L."/>
            <person name="Fitzpatrick D.A."/>
            <person name="Frisvad J.C."/>
            <person name="Nielsen K.L."/>
        </authorList>
    </citation>
    <scope>NUCLEOTIDE SEQUENCE</scope>
    <source>
        <strain evidence="8">IBT 3081</strain>
    </source>
</reference>
<protein>
    <recommendedName>
        <fullName evidence="2">alpha-L-rhamnosidase</fullName>
        <ecNumber evidence="2">3.2.1.40</ecNumber>
    </recommendedName>
</protein>
<dbReference type="Pfam" id="PF05592">
    <property type="entry name" value="Bac_rhamnosid"/>
    <property type="match status" value="1"/>
</dbReference>
<dbReference type="PANTHER" id="PTHR33307:SF6">
    <property type="entry name" value="ALPHA-RHAMNOSIDASE (EUROFUNG)-RELATED"/>
    <property type="match status" value="1"/>
</dbReference>
<evidence type="ECO:0000259" key="6">
    <source>
        <dbReference type="Pfam" id="PF17389"/>
    </source>
</evidence>
<feature type="domain" description="Alpha-L-rhamnosidase six-hairpin glycosidase" evidence="6">
    <location>
        <begin position="416"/>
        <end position="765"/>
    </location>
</feature>
<dbReference type="GO" id="GO:0030596">
    <property type="term" value="F:alpha-L-rhamnosidase activity"/>
    <property type="evidence" value="ECO:0007669"/>
    <property type="project" value="UniProtKB-EC"/>
</dbReference>
<dbReference type="InterPro" id="IPR013737">
    <property type="entry name" value="Bac_rhamnosid_N"/>
</dbReference>
<organism evidence="8 9">
    <name type="scientific">Penicillium concentricum</name>
    <dbReference type="NCBI Taxonomy" id="293559"/>
    <lineage>
        <taxon>Eukaryota</taxon>
        <taxon>Fungi</taxon>
        <taxon>Dikarya</taxon>
        <taxon>Ascomycota</taxon>
        <taxon>Pezizomycotina</taxon>
        <taxon>Eurotiomycetes</taxon>
        <taxon>Eurotiomycetidae</taxon>
        <taxon>Eurotiales</taxon>
        <taxon>Aspergillaceae</taxon>
        <taxon>Penicillium</taxon>
    </lineage>
</organism>
<dbReference type="Pfam" id="PF25788">
    <property type="entry name" value="Ig_Rha78A_N"/>
    <property type="match status" value="1"/>
</dbReference>
<evidence type="ECO:0000256" key="3">
    <source>
        <dbReference type="ARBA" id="ARBA00022801"/>
    </source>
</evidence>
<evidence type="ECO:0000313" key="8">
    <source>
        <dbReference type="EMBL" id="KAJ5382094.1"/>
    </source>
</evidence>